<dbReference type="Gene3D" id="2.40.50.260">
    <property type="entry name" value="Nucleic acid-binding protein domain"/>
    <property type="match status" value="1"/>
</dbReference>
<dbReference type="SUPFAM" id="SSF69255">
    <property type="entry name" value="gp5 N-terminal domain-like"/>
    <property type="match status" value="1"/>
</dbReference>
<sequence length="298" mass="32818">MGKVNPANFNADDLRTTQWVGIVEDTNDDIFEGRCKIRVYGKMDDRVDPEDPESAYKIPTAALPWSRPHQLMYGGSNTGSGKFEIPKLGSIVRLTFDNGNFYQPVYHENIYPSDETKAEVEPSYQNSHVLIYDTAFGLTGELQDGVSEVTNEREGEHIKVFFTEEKGLMMDYTTTEGPTTVNIKPDNSVEIINANGDTIVMLNDGNLTFTHSAQVTINSGANTEINCEDAIINCKNTIVNHASSIELGEGASEPLVLGNKFMSLFNSHNHIGNKGVPTSPPIKPMTPAELSQKQVKTL</sequence>
<organism evidence="2">
    <name type="scientific">Virus NIOZ-UU157</name>
    <dbReference type="NCBI Taxonomy" id="2763269"/>
    <lineage>
        <taxon>Viruses</taxon>
    </lineage>
</organism>
<name>A0A7S9XG61_9VIRU</name>
<protein>
    <recommendedName>
        <fullName evidence="3">Gp5/Type VI secretion system Vgr protein OB-fold domain-containing protein</fullName>
    </recommendedName>
</protein>
<reference evidence="2" key="1">
    <citation type="submission" date="2020-08" db="EMBL/GenBank/DDBJ databases">
        <title>Bridging the membrane lipid divide: bacteria of the FCB group superphylum have the potential to synthesize archaeal ether lipids.</title>
        <authorList>
            <person name="Villanueva L."/>
            <person name="von Meijenfeldt F.A.B."/>
            <person name="Westbye A.B."/>
            <person name="Yadav S."/>
            <person name="Hopmans E.C."/>
            <person name="Dutilh B.E."/>
            <person name="Sinninghe Damste J.S."/>
        </authorList>
    </citation>
    <scope>NUCLEOTIDE SEQUENCE</scope>
    <source>
        <strain evidence="2">NIOZ-UU157</strain>
    </source>
</reference>
<evidence type="ECO:0000256" key="1">
    <source>
        <dbReference type="SAM" id="MobiDB-lite"/>
    </source>
</evidence>
<dbReference type="EMBL" id="MW030553">
    <property type="protein sequence ID" value="QPI16303.1"/>
    <property type="molecule type" value="Genomic_DNA"/>
</dbReference>
<gene>
    <name evidence="2" type="ORF">NIOZUU157_00191</name>
</gene>
<evidence type="ECO:0000313" key="2">
    <source>
        <dbReference type="EMBL" id="QPI16303.1"/>
    </source>
</evidence>
<proteinExistence type="predicted"/>
<feature type="compositionally biased region" description="Polar residues" evidence="1">
    <location>
        <begin position="289"/>
        <end position="298"/>
    </location>
</feature>
<evidence type="ECO:0008006" key="3">
    <source>
        <dbReference type="Google" id="ProtNLM"/>
    </source>
</evidence>
<accession>A0A7S9XG61</accession>
<feature type="region of interest" description="Disordered" evidence="1">
    <location>
        <begin position="274"/>
        <end position="298"/>
    </location>
</feature>